<dbReference type="AlphaFoldDB" id="A0A9P6NAE4"/>
<name>A0A9P6NAE4_9BASI</name>
<reference evidence="1" key="1">
    <citation type="submission" date="2013-11" db="EMBL/GenBank/DDBJ databases">
        <title>Genome sequence of the fusiform rust pathogen reveals effectors for host alternation and coevolution with pine.</title>
        <authorList>
            <consortium name="DOE Joint Genome Institute"/>
            <person name="Smith K."/>
            <person name="Pendleton A."/>
            <person name="Kubisiak T."/>
            <person name="Anderson C."/>
            <person name="Salamov A."/>
            <person name="Aerts A."/>
            <person name="Riley R."/>
            <person name="Clum A."/>
            <person name="Lindquist E."/>
            <person name="Ence D."/>
            <person name="Campbell M."/>
            <person name="Kronenberg Z."/>
            <person name="Feau N."/>
            <person name="Dhillon B."/>
            <person name="Hamelin R."/>
            <person name="Burleigh J."/>
            <person name="Smith J."/>
            <person name="Yandell M."/>
            <person name="Nelson C."/>
            <person name="Grigoriev I."/>
            <person name="Davis J."/>
        </authorList>
    </citation>
    <scope>NUCLEOTIDE SEQUENCE</scope>
    <source>
        <strain evidence="1">G11</strain>
    </source>
</reference>
<protein>
    <submittedName>
        <fullName evidence="1">Uncharacterized protein</fullName>
    </submittedName>
</protein>
<accession>A0A9P6NAE4</accession>
<comment type="caution">
    <text evidence="1">The sequence shown here is derived from an EMBL/GenBank/DDBJ whole genome shotgun (WGS) entry which is preliminary data.</text>
</comment>
<organism evidence="1 2">
    <name type="scientific">Cronartium quercuum f. sp. fusiforme G11</name>
    <dbReference type="NCBI Taxonomy" id="708437"/>
    <lineage>
        <taxon>Eukaryota</taxon>
        <taxon>Fungi</taxon>
        <taxon>Dikarya</taxon>
        <taxon>Basidiomycota</taxon>
        <taxon>Pucciniomycotina</taxon>
        <taxon>Pucciniomycetes</taxon>
        <taxon>Pucciniales</taxon>
        <taxon>Coleosporiaceae</taxon>
        <taxon>Cronartium</taxon>
    </lineage>
</organism>
<dbReference type="Proteomes" id="UP000886653">
    <property type="component" value="Unassembled WGS sequence"/>
</dbReference>
<evidence type="ECO:0000313" key="2">
    <source>
        <dbReference type="Proteomes" id="UP000886653"/>
    </source>
</evidence>
<keyword evidence="2" id="KW-1185">Reference proteome</keyword>
<gene>
    <name evidence="1" type="ORF">CROQUDRAFT_111271</name>
</gene>
<proteinExistence type="predicted"/>
<dbReference type="EMBL" id="MU167471">
    <property type="protein sequence ID" value="KAG0140146.1"/>
    <property type="molecule type" value="Genomic_DNA"/>
</dbReference>
<sequence length="216" mass="24653">MSPQDSIQKRCKPLKSLRISKNGKSTLSELSNISVYACNTTLHSLEPIKKIETVILPPKKLLPSKVIETSIIKSAMKSSPNKPNEISNHRFEIIEQKNQDSLNINYQANLPSFLSQESSSSSSSFSPSSRKILRFDETGILNNNYNNDNNKFINESFQNIHFTHSPFDYDRSKIQVDFSLQLPPRTKHQEEEEEEENDGILLKKFESDSFHSLSGF</sequence>
<evidence type="ECO:0000313" key="1">
    <source>
        <dbReference type="EMBL" id="KAG0140146.1"/>
    </source>
</evidence>